<evidence type="ECO:0000313" key="1">
    <source>
        <dbReference type="EMBL" id="CAG8711442.1"/>
    </source>
</evidence>
<name>A0ACA9PJ59_9GLOM</name>
<reference evidence="1" key="1">
    <citation type="submission" date="2021-06" db="EMBL/GenBank/DDBJ databases">
        <authorList>
            <person name="Kallberg Y."/>
            <person name="Tangrot J."/>
            <person name="Rosling A."/>
        </authorList>
    </citation>
    <scope>NUCLEOTIDE SEQUENCE</scope>
    <source>
        <strain evidence="1">MA461A</strain>
    </source>
</reference>
<dbReference type="Proteomes" id="UP000789920">
    <property type="component" value="Unassembled WGS sequence"/>
</dbReference>
<dbReference type="EMBL" id="CAJVQC010021043">
    <property type="protein sequence ID" value="CAG8711442.1"/>
    <property type="molecule type" value="Genomic_DNA"/>
</dbReference>
<protein>
    <submittedName>
        <fullName evidence="1">19743_t:CDS:1</fullName>
    </submittedName>
</protein>
<proteinExistence type="predicted"/>
<comment type="caution">
    <text evidence="1">The sequence shown here is derived from an EMBL/GenBank/DDBJ whole genome shotgun (WGS) entry which is preliminary data.</text>
</comment>
<accession>A0ACA9PJ59</accession>
<keyword evidence="2" id="KW-1185">Reference proteome</keyword>
<organism evidence="1 2">
    <name type="scientific">Racocetra persica</name>
    <dbReference type="NCBI Taxonomy" id="160502"/>
    <lineage>
        <taxon>Eukaryota</taxon>
        <taxon>Fungi</taxon>
        <taxon>Fungi incertae sedis</taxon>
        <taxon>Mucoromycota</taxon>
        <taxon>Glomeromycotina</taxon>
        <taxon>Glomeromycetes</taxon>
        <taxon>Diversisporales</taxon>
        <taxon>Gigasporaceae</taxon>
        <taxon>Racocetra</taxon>
    </lineage>
</organism>
<gene>
    <name evidence="1" type="ORF">RPERSI_LOCUS10570</name>
</gene>
<sequence>MTPIMIPLNYDIPKLPTNNKSIATKFPSDVPQIKNEQAVTVTLKWQCKTNDNTNNYKGTSI</sequence>
<evidence type="ECO:0000313" key="2">
    <source>
        <dbReference type="Proteomes" id="UP000789920"/>
    </source>
</evidence>